<gene>
    <name evidence="1" type="ORF">HINF_LOCUS29450</name>
    <name evidence="2" type="ORF">HINF_LOCUS69333</name>
</gene>
<dbReference type="AlphaFoldDB" id="A0AA86PKS4"/>
<reference evidence="2 3" key="2">
    <citation type="submission" date="2024-07" db="EMBL/GenBank/DDBJ databases">
        <authorList>
            <person name="Akdeniz Z."/>
        </authorList>
    </citation>
    <scope>NUCLEOTIDE SEQUENCE [LARGE SCALE GENOMIC DNA]</scope>
</reference>
<reference evidence="1" key="1">
    <citation type="submission" date="2023-06" db="EMBL/GenBank/DDBJ databases">
        <authorList>
            <person name="Kurt Z."/>
        </authorList>
    </citation>
    <scope>NUCLEOTIDE SEQUENCE</scope>
</reference>
<evidence type="ECO:0000313" key="3">
    <source>
        <dbReference type="Proteomes" id="UP001642409"/>
    </source>
</evidence>
<dbReference type="EMBL" id="CATOUU010000696">
    <property type="protein sequence ID" value="CAI9941805.1"/>
    <property type="molecule type" value="Genomic_DNA"/>
</dbReference>
<comment type="caution">
    <text evidence="1">The sequence shown here is derived from an EMBL/GenBank/DDBJ whole genome shotgun (WGS) entry which is preliminary data.</text>
</comment>
<evidence type="ECO:0000313" key="2">
    <source>
        <dbReference type="EMBL" id="CAL6097856.1"/>
    </source>
</evidence>
<organism evidence="1">
    <name type="scientific">Hexamita inflata</name>
    <dbReference type="NCBI Taxonomy" id="28002"/>
    <lineage>
        <taxon>Eukaryota</taxon>
        <taxon>Metamonada</taxon>
        <taxon>Diplomonadida</taxon>
        <taxon>Hexamitidae</taxon>
        <taxon>Hexamitinae</taxon>
        <taxon>Hexamita</taxon>
    </lineage>
</organism>
<proteinExistence type="predicted"/>
<accession>A0AA86PKS4</accession>
<dbReference type="Proteomes" id="UP001642409">
    <property type="component" value="Unassembled WGS sequence"/>
</dbReference>
<protein>
    <submittedName>
        <fullName evidence="2">Hypothetical_protein</fullName>
    </submittedName>
</protein>
<dbReference type="EMBL" id="CAXDID020000503">
    <property type="protein sequence ID" value="CAL6097856.1"/>
    <property type="molecule type" value="Genomic_DNA"/>
</dbReference>
<name>A0AA86PKS4_9EUKA</name>
<evidence type="ECO:0000313" key="1">
    <source>
        <dbReference type="EMBL" id="CAI9941805.1"/>
    </source>
</evidence>
<sequence length="400" mass="46227">MIILLNQIVADALDECGFMMQGRIWRPSYPCFIDSIIDFSHWENEGMDINGTSSEMDLSIINVHKLGEFSELMNESHRRSFSLARIMREGSLKNVLFVVDFSVEIKRKYQKFGQNLFVSVFDSVYGNVQNVTVTGRVNLVNFNAEQYTDIVLSTFFGNVALSGQQRVYNGTGINQVQSSLKYIINDTYEVRRNTTGHVILKSLIPQIPDITDAEYLHKIHLVSCFDSLIKNQTEDEDAVYIGDNSIENEEHVDTSGLNLEPSYGPIVQKGMDIPVPKVSKAVLEKISKLPRINVSVVDPLTDSSYQIPIVIGFDYENNSNAADDYYQRSFTKSNEFDFESQYRVNGSFLSYFWPTKCQWNLSMYYHKFNCLKRYLYVSIQLQYNLKRLCLQYCWLSYQKW</sequence>
<keyword evidence="3" id="KW-1185">Reference proteome</keyword>